<reference evidence="8" key="1">
    <citation type="journal article" date="2019" name="Int. J. Syst. Evol. Microbiol.">
        <title>The Global Catalogue of Microorganisms (GCM) 10K type strain sequencing project: providing services to taxonomists for standard genome sequencing and annotation.</title>
        <authorList>
            <consortium name="The Broad Institute Genomics Platform"/>
            <consortium name="The Broad Institute Genome Sequencing Center for Infectious Disease"/>
            <person name="Wu L."/>
            <person name="Ma J."/>
        </authorList>
    </citation>
    <scope>NUCLEOTIDE SEQUENCE [LARGE SCALE GENOMIC DNA]</scope>
    <source>
        <strain evidence="8">JCM 18123</strain>
    </source>
</reference>
<proteinExistence type="predicted"/>
<name>A0ABP9GC83_9ACTN</name>
<evidence type="ECO:0000259" key="5">
    <source>
        <dbReference type="Pfam" id="PF07992"/>
    </source>
</evidence>
<dbReference type="Gene3D" id="3.50.50.60">
    <property type="entry name" value="FAD/NAD(P)-binding domain"/>
    <property type="match status" value="2"/>
</dbReference>
<feature type="domain" description="NADH-rubredoxin oxidoreductase C-terminal" evidence="6">
    <location>
        <begin position="338"/>
        <end position="392"/>
    </location>
</feature>
<dbReference type="Gene3D" id="3.30.390.30">
    <property type="match status" value="1"/>
</dbReference>
<evidence type="ECO:0000259" key="4">
    <source>
        <dbReference type="Pfam" id="PF04324"/>
    </source>
</evidence>
<organism evidence="7 8">
    <name type="scientific">Streptomonospora halophila</name>
    <dbReference type="NCBI Taxonomy" id="427369"/>
    <lineage>
        <taxon>Bacteria</taxon>
        <taxon>Bacillati</taxon>
        <taxon>Actinomycetota</taxon>
        <taxon>Actinomycetes</taxon>
        <taxon>Streptosporangiales</taxon>
        <taxon>Nocardiopsidaceae</taxon>
        <taxon>Streptomonospora</taxon>
    </lineage>
</organism>
<keyword evidence="3" id="KW-0274">FAD</keyword>
<gene>
    <name evidence="7" type="ORF">GCM10023224_16590</name>
</gene>
<dbReference type="InterPro" id="IPR041854">
    <property type="entry name" value="BFD-like_2Fe2S-bd_dom_sf"/>
</dbReference>
<dbReference type="PRINTS" id="PR00368">
    <property type="entry name" value="FADPNR"/>
</dbReference>
<dbReference type="PANTHER" id="PTHR43429:SF3">
    <property type="entry name" value="NITRITE REDUCTASE [NAD(P)H]"/>
    <property type="match status" value="1"/>
</dbReference>
<evidence type="ECO:0000256" key="2">
    <source>
        <dbReference type="ARBA" id="ARBA00022630"/>
    </source>
</evidence>
<dbReference type="InterPro" id="IPR041575">
    <property type="entry name" value="Rubredoxin_C"/>
</dbReference>
<evidence type="ECO:0000313" key="7">
    <source>
        <dbReference type="EMBL" id="GAA4936439.1"/>
    </source>
</evidence>
<dbReference type="PANTHER" id="PTHR43429">
    <property type="entry name" value="PYRIDINE NUCLEOTIDE-DISULFIDE OXIDOREDUCTASE DOMAIN-CONTAINING"/>
    <property type="match status" value="1"/>
</dbReference>
<sequence length="496" mass="51238">MPARRTPRRGRHRHAMVQHTARRIVVIGNGMVGARFAEEVARRDPAGERVGVTVVGAEDEAAYNRVLLPGVLAGRYAPDDIRLPAPAESAAVAVRTGTAATAIDPARRRVTLDDGTGLDYDELVLATGARAAFPPIPGLAAADGAPEPGVTALRDLADCRRLSALARPGGPVVVLGGGVLGLEAARALAERGMRVSLVESSPWIMRRQIDRPAAQILAEQYSRLGVAVHSWRVAARWLPGTGLELDDGRVLPGDALVVTAGVKANTEIAAGAGIDVEHGIVVDDTLATADPRVHAVGDCAQHPGGGAGLVQPGWEQAAVLADRLTGTRPEARYTGARPVTRLKAEGIELTSMGEAEADDTAETVTIADAHGGRYAKLSVRQERIVGAVLLGFADPASAIARMYDDGAPVPADRLALLTGRPAPETGETGAGPATDPLVCRCNAVTRGGLETAWLDGARTRPDIAAATRATTGCGGCTRDVDALLAGWNGASPVAAP</sequence>
<protein>
    <submittedName>
        <fullName evidence="7">FAD-dependent oxidoreductase</fullName>
    </submittedName>
</protein>
<evidence type="ECO:0000313" key="8">
    <source>
        <dbReference type="Proteomes" id="UP001499993"/>
    </source>
</evidence>
<dbReference type="EMBL" id="BAABIK010000007">
    <property type="protein sequence ID" value="GAA4936439.1"/>
    <property type="molecule type" value="Genomic_DNA"/>
</dbReference>
<comment type="caution">
    <text evidence="7">The sequence shown here is derived from an EMBL/GenBank/DDBJ whole genome shotgun (WGS) entry which is preliminary data.</text>
</comment>
<evidence type="ECO:0000256" key="1">
    <source>
        <dbReference type="ARBA" id="ARBA00001974"/>
    </source>
</evidence>
<keyword evidence="2" id="KW-0285">Flavoprotein</keyword>
<comment type="cofactor">
    <cofactor evidence="1">
        <name>FAD</name>
        <dbReference type="ChEBI" id="CHEBI:57692"/>
    </cofactor>
</comment>
<feature type="domain" description="BFD-like [2Fe-2S]-binding" evidence="4">
    <location>
        <begin position="437"/>
        <end position="485"/>
    </location>
</feature>
<dbReference type="Pfam" id="PF18267">
    <property type="entry name" value="Rubredoxin_C"/>
    <property type="match status" value="1"/>
</dbReference>
<dbReference type="Gene3D" id="1.10.10.1100">
    <property type="entry name" value="BFD-like [2Fe-2S]-binding domain"/>
    <property type="match status" value="1"/>
</dbReference>
<accession>A0ABP9GC83</accession>
<dbReference type="InterPro" id="IPR050260">
    <property type="entry name" value="FAD-bd_OxRdtase"/>
</dbReference>
<dbReference type="Proteomes" id="UP001499993">
    <property type="component" value="Unassembled WGS sequence"/>
</dbReference>
<feature type="domain" description="FAD/NAD(P)-binding" evidence="5">
    <location>
        <begin position="23"/>
        <end position="306"/>
    </location>
</feature>
<dbReference type="Pfam" id="PF04324">
    <property type="entry name" value="Fer2_BFD"/>
    <property type="match status" value="1"/>
</dbReference>
<dbReference type="SUPFAM" id="SSF51905">
    <property type="entry name" value="FAD/NAD(P)-binding domain"/>
    <property type="match status" value="2"/>
</dbReference>
<dbReference type="PRINTS" id="PR00411">
    <property type="entry name" value="PNDRDTASEI"/>
</dbReference>
<keyword evidence="8" id="KW-1185">Reference proteome</keyword>
<dbReference type="Pfam" id="PF07992">
    <property type="entry name" value="Pyr_redox_2"/>
    <property type="match status" value="1"/>
</dbReference>
<dbReference type="InterPro" id="IPR036188">
    <property type="entry name" value="FAD/NAD-bd_sf"/>
</dbReference>
<dbReference type="InterPro" id="IPR023753">
    <property type="entry name" value="FAD/NAD-binding_dom"/>
</dbReference>
<dbReference type="InterPro" id="IPR016156">
    <property type="entry name" value="FAD/NAD-linked_Rdtase_dimer_sf"/>
</dbReference>
<evidence type="ECO:0000259" key="6">
    <source>
        <dbReference type="Pfam" id="PF18267"/>
    </source>
</evidence>
<evidence type="ECO:0000256" key="3">
    <source>
        <dbReference type="ARBA" id="ARBA00022827"/>
    </source>
</evidence>
<dbReference type="InterPro" id="IPR007419">
    <property type="entry name" value="BFD-like_2Fe2S-bd_dom"/>
</dbReference>